<keyword evidence="3" id="KW-1185">Reference proteome</keyword>
<protein>
    <submittedName>
        <fullName evidence="2">Uncharacterized phage-associated protein</fullName>
    </submittedName>
</protein>
<reference evidence="3" key="1">
    <citation type="submission" date="2016-10" db="EMBL/GenBank/DDBJ databases">
        <authorList>
            <person name="Varghese N."/>
            <person name="Submissions S."/>
        </authorList>
    </citation>
    <scope>NUCLEOTIDE SEQUENCE [LARGE SCALE GENOMIC DNA]</scope>
    <source>
        <strain evidence="3">DSM 20524</strain>
    </source>
</reference>
<name>A0A1H9TPW5_9CORY</name>
<dbReference type="AlphaFoldDB" id="A0A1H9TPW5"/>
<dbReference type="EMBL" id="FOGQ01000006">
    <property type="protein sequence ID" value="SER98683.1"/>
    <property type="molecule type" value="Genomic_DNA"/>
</dbReference>
<gene>
    <name evidence="2" type="ORF">SAMN05661109_01487</name>
</gene>
<accession>A0A1H9TPW5</accession>
<dbReference type="STRING" id="1121357.SAMN05661109_01487"/>
<dbReference type="RefSeq" id="WP_092258446.1">
    <property type="nucleotide sequence ID" value="NZ_CP047199.1"/>
</dbReference>
<dbReference type="Proteomes" id="UP000198929">
    <property type="component" value="Unassembled WGS sequence"/>
</dbReference>
<dbReference type="Pfam" id="PF13274">
    <property type="entry name" value="SocA_Panacea"/>
    <property type="match status" value="1"/>
</dbReference>
<evidence type="ECO:0000313" key="3">
    <source>
        <dbReference type="Proteomes" id="UP000198929"/>
    </source>
</evidence>
<organism evidence="2 3">
    <name type="scientific">Corynebacterium cystitidis DSM 20524</name>
    <dbReference type="NCBI Taxonomy" id="1121357"/>
    <lineage>
        <taxon>Bacteria</taxon>
        <taxon>Bacillati</taxon>
        <taxon>Actinomycetota</taxon>
        <taxon>Actinomycetes</taxon>
        <taxon>Mycobacteriales</taxon>
        <taxon>Corynebacteriaceae</taxon>
        <taxon>Corynebacterium</taxon>
    </lineage>
</organism>
<dbReference type="InterPro" id="IPR025272">
    <property type="entry name" value="SocA_Panacea"/>
</dbReference>
<evidence type="ECO:0000313" key="2">
    <source>
        <dbReference type="EMBL" id="SER98683.1"/>
    </source>
</evidence>
<sequence length="150" mass="17533">MPIYSARAVAEWFVAWAEEVADADITQLKLQKLLYYAKGAVMRATDGVPLFADRMEAWAHGPVVVDVYHATKAYKNGPIDPDDFVSEDFNWDDYRDVEQELIEVWNEYGPYSAWALRNKTHRESPWLKNFREDERSIEISDADLKEYFCE</sequence>
<proteinExistence type="predicted"/>
<evidence type="ECO:0000259" key="1">
    <source>
        <dbReference type="Pfam" id="PF13274"/>
    </source>
</evidence>
<feature type="domain" description="Antitoxin SocA-like Panacea" evidence="1">
    <location>
        <begin position="30"/>
        <end position="126"/>
    </location>
</feature>